<keyword evidence="3" id="KW-1185">Reference proteome</keyword>
<protein>
    <submittedName>
        <fullName evidence="2">Uncharacterized protein</fullName>
    </submittedName>
</protein>
<name>A0AAU9TD50_EUPED</name>
<reference evidence="2" key="1">
    <citation type="submission" date="2022-03" db="EMBL/GenBank/DDBJ databases">
        <authorList>
            <person name="Tunstrom K."/>
        </authorList>
    </citation>
    <scope>NUCLEOTIDE SEQUENCE</scope>
</reference>
<sequence>MLGCALRKVTPIFLFAIQVHLSSADSRHNSSNSKLPIEEVKLRSSVYWKGHHGGMLYIAPCIDCALTGRYVTWLPGARLQCWMILSVHNKYLLLPGIINFGCCHCLLSLGLLPFARALASTIVSPLVIGLMFCFTTSSHRVLGLPEGLVPGAECHGKALSSDIVLTLACNMAISPTTPSLELICYVAYPEAALDEHVEYANLRYAAHPPQHLHILDVKLMYRDSSG</sequence>
<evidence type="ECO:0000313" key="3">
    <source>
        <dbReference type="Proteomes" id="UP001153954"/>
    </source>
</evidence>
<evidence type="ECO:0000313" key="2">
    <source>
        <dbReference type="EMBL" id="CAH2084883.1"/>
    </source>
</evidence>
<organism evidence="2 3">
    <name type="scientific">Euphydryas editha</name>
    <name type="common">Edith's checkerspot</name>
    <dbReference type="NCBI Taxonomy" id="104508"/>
    <lineage>
        <taxon>Eukaryota</taxon>
        <taxon>Metazoa</taxon>
        <taxon>Ecdysozoa</taxon>
        <taxon>Arthropoda</taxon>
        <taxon>Hexapoda</taxon>
        <taxon>Insecta</taxon>
        <taxon>Pterygota</taxon>
        <taxon>Neoptera</taxon>
        <taxon>Endopterygota</taxon>
        <taxon>Lepidoptera</taxon>
        <taxon>Glossata</taxon>
        <taxon>Ditrysia</taxon>
        <taxon>Papilionoidea</taxon>
        <taxon>Nymphalidae</taxon>
        <taxon>Nymphalinae</taxon>
        <taxon>Euphydryas</taxon>
    </lineage>
</organism>
<gene>
    <name evidence="2" type="ORF">EEDITHA_LOCUS1416</name>
</gene>
<evidence type="ECO:0000256" key="1">
    <source>
        <dbReference type="SAM" id="SignalP"/>
    </source>
</evidence>
<dbReference type="Proteomes" id="UP001153954">
    <property type="component" value="Unassembled WGS sequence"/>
</dbReference>
<feature type="signal peptide" evidence="1">
    <location>
        <begin position="1"/>
        <end position="24"/>
    </location>
</feature>
<dbReference type="EMBL" id="CAKOGL010000003">
    <property type="protein sequence ID" value="CAH2084883.1"/>
    <property type="molecule type" value="Genomic_DNA"/>
</dbReference>
<accession>A0AAU9TD50</accession>
<proteinExistence type="predicted"/>
<feature type="chain" id="PRO_5043930846" evidence="1">
    <location>
        <begin position="25"/>
        <end position="226"/>
    </location>
</feature>
<comment type="caution">
    <text evidence="2">The sequence shown here is derived from an EMBL/GenBank/DDBJ whole genome shotgun (WGS) entry which is preliminary data.</text>
</comment>
<keyword evidence="1" id="KW-0732">Signal</keyword>
<dbReference type="AlphaFoldDB" id="A0AAU9TD50"/>